<evidence type="ECO:0000313" key="1">
    <source>
        <dbReference type="EMBL" id="GFG34962.1"/>
    </source>
</evidence>
<reference evidence="2" key="1">
    <citation type="submission" date="2020-01" db="EMBL/GenBank/DDBJ databases">
        <title>Draft genome sequence of the Termite Coptotermes fromosanus.</title>
        <authorList>
            <person name="Itakura S."/>
            <person name="Yosikawa Y."/>
            <person name="Umezawa K."/>
        </authorList>
    </citation>
    <scope>NUCLEOTIDE SEQUENCE [LARGE SCALE GENOMIC DNA]</scope>
</reference>
<comment type="caution">
    <text evidence="1">The sequence shown here is derived from an EMBL/GenBank/DDBJ whole genome shotgun (WGS) entry which is preliminary data.</text>
</comment>
<dbReference type="EMBL" id="BLKM01000514">
    <property type="protein sequence ID" value="GFG34962.1"/>
    <property type="molecule type" value="Genomic_DNA"/>
</dbReference>
<dbReference type="OrthoDB" id="6150133at2759"/>
<keyword evidence="2" id="KW-1185">Reference proteome</keyword>
<accession>A0A6L2PUU1</accession>
<protein>
    <submittedName>
        <fullName evidence="1">Uncharacterized protein</fullName>
    </submittedName>
</protein>
<proteinExistence type="predicted"/>
<evidence type="ECO:0000313" key="2">
    <source>
        <dbReference type="Proteomes" id="UP000502823"/>
    </source>
</evidence>
<name>A0A6L2PUU1_COPFO</name>
<dbReference type="Proteomes" id="UP000502823">
    <property type="component" value="Unassembled WGS sequence"/>
</dbReference>
<dbReference type="AlphaFoldDB" id="A0A6L2PUU1"/>
<dbReference type="InParanoid" id="A0A6L2PUU1"/>
<gene>
    <name evidence="1" type="ORF">Cfor_08598</name>
</gene>
<sequence>MIAHTTALNLQAEEVEREKKLILEGKIPVKEASKELKEHPVFKISQLTKHIIEEKKAKVKPPAPVPRPCCFGNVDEPAPVLSSITERRCSDLSVTLHNDSDVTHSVVFKREENDRLKYECPLVRKLRELQHVLCCEKFKKDSIGRPVHRVAPVVNTCRTLLNV</sequence>
<organism evidence="1 2">
    <name type="scientific">Coptotermes formosanus</name>
    <name type="common">Formosan subterranean termite</name>
    <dbReference type="NCBI Taxonomy" id="36987"/>
    <lineage>
        <taxon>Eukaryota</taxon>
        <taxon>Metazoa</taxon>
        <taxon>Ecdysozoa</taxon>
        <taxon>Arthropoda</taxon>
        <taxon>Hexapoda</taxon>
        <taxon>Insecta</taxon>
        <taxon>Pterygota</taxon>
        <taxon>Neoptera</taxon>
        <taxon>Polyneoptera</taxon>
        <taxon>Dictyoptera</taxon>
        <taxon>Blattodea</taxon>
        <taxon>Blattoidea</taxon>
        <taxon>Termitoidae</taxon>
        <taxon>Rhinotermitidae</taxon>
        <taxon>Coptotermes</taxon>
    </lineage>
</organism>